<dbReference type="EMBL" id="MH015256">
    <property type="protein sequence ID" value="AWY09432.1"/>
    <property type="molecule type" value="Genomic_DNA"/>
</dbReference>
<feature type="transmembrane region" description="Helical" evidence="1">
    <location>
        <begin position="6"/>
        <end position="26"/>
    </location>
</feature>
<organism evidence="2 3">
    <name type="scientific">Ruegeria phage vB_RpoP-V13</name>
    <dbReference type="NCBI Taxonomy" id="2218612"/>
    <lineage>
        <taxon>Viruses</taxon>
        <taxon>Duplodnaviria</taxon>
        <taxon>Heunggongvirae</taxon>
        <taxon>Uroviricota</taxon>
        <taxon>Caudoviricetes</taxon>
        <taxon>Schitoviridae</taxon>
        <taxon>Rhodovirinae</taxon>
        <taxon>Pomeroyivirus</taxon>
        <taxon>Pomeroyivirus V13</taxon>
    </lineage>
</organism>
<keyword evidence="1" id="KW-0812">Transmembrane</keyword>
<sequence>MDQCWTYLSFLGSISMVLILAIALGGSKESFPLQSRAAFVRKWYEESGGLR</sequence>
<protein>
    <submittedName>
        <fullName evidence="2">Uncharacterized protein</fullName>
    </submittedName>
</protein>
<keyword evidence="3" id="KW-1185">Reference proteome</keyword>
<evidence type="ECO:0000313" key="2">
    <source>
        <dbReference type="EMBL" id="AWY09432.1"/>
    </source>
</evidence>
<evidence type="ECO:0000313" key="3">
    <source>
        <dbReference type="Proteomes" id="UP000250784"/>
    </source>
</evidence>
<gene>
    <name evidence="2" type="ORF">vBRpoPV13_75</name>
</gene>
<accession>A0A2Z4QGL5</accession>
<keyword evidence="1" id="KW-0472">Membrane</keyword>
<evidence type="ECO:0000256" key="1">
    <source>
        <dbReference type="SAM" id="Phobius"/>
    </source>
</evidence>
<reference evidence="2 3" key="1">
    <citation type="submission" date="2018-03" db="EMBL/GenBank/DDBJ databases">
        <title>Diverse roseophage infecting Ruegeria pomeroyi DSS-3.</title>
        <authorList>
            <person name="Zhan Y."/>
            <person name="Chen F."/>
            <person name="Wommack E."/>
            <person name="Nasko D."/>
        </authorList>
    </citation>
    <scope>NUCLEOTIDE SEQUENCE [LARGE SCALE GENOMIC DNA]</scope>
</reference>
<proteinExistence type="predicted"/>
<keyword evidence="1" id="KW-1133">Transmembrane helix</keyword>
<dbReference type="Proteomes" id="UP000250784">
    <property type="component" value="Segment"/>
</dbReference>
<name>A0A2Z4QGL5_9CAUD</name>